<dbReference type="FunFam" id="1.10.150.570:FF:000001">
    <property type="entry name" value="tRNA uridine 5-carboxymethylaminomethyl modification enzyme MnmG"/>
    <property type="match status" value="1"/>
</dbReference>
<dbReference type="InterPro" id="IPR026904">
    <property type="entry name" value="MnmG_C"/>
</dbReference>
<dbReference type="OrthoDB" id="9815560at2"/>
<organism evidence="14 15">
    <name type="scientific">Maribellus luteus</name>
    <dbReference type="NCBI Taxonomy" id="2305463"/>
    <lineage>
        <taxon>Bacteria</taxon>
        <taxon>Pseudomonadati</taxon>
        <taxon>Bacteroidota</taxon>
        <taxon>Bacteroidia</taxon>
        <taxon>Marinilabiliales</taxon>
        <taxon>Prolixibacteraceae</taxon>
        <taxon>Maribellus</taxon>
    </lineage>
</organism>
<gene>
    <name evidence="12 14" type="primary">mnmG</name>
    <name evidence="12" type="synonym">gidA</name>
    <name evidence="14" type="ORF">D1614_08900</name>
</gene>
<dbReference type="GO" id="GO:0050660">
    <property type="term" value="F:flavin adenine dinucleotide binding"/>
    <property type="evidence" value="ECO:0007669"/>
    <property type="project" value="UniProtKB-UniRule"/>
</dbReference>
<dbReference type="PROSITE" id="PS01281">
    <property type="entry name" value="GIDA_2"/>
    <property type="match status" value="1"/>
</dbReference>
<feature type="binding site" evidence="12">
    <location>
        <position position="178"/>
    </location>
    <ligand>
        <name>FAD</name>
        <dbReference type="ChEBI" id="CHEBI:57692"/>
    </ligand>
</feature>
<dbReference type="PANTHER" id="PTHR11806:SF0">
    <property type="entry name" value="PROTEIN MTO1 HOMOLOG, MITOCHONDRIAL"/>
    <property type="match status" value="1"/>
</dbReference>
<dbReference type="InterPro" id="IPR002218">
    <property type="entry name" value="MnmG-rel"/>
</dbReference>
<evidence type="ECO:0000256" key="11">
    <source>
        <dbReference type="ARBA" id="ARBA00031800"/>
    </source>
</evidence>
<dbReference type="InterPro" id="IPR044920">
    <property type="entry name" value="MnmG_C_subdom_sf"/>
</dbReference>
<reference evidence="14 15" key="1">
    <citation type="submission" date="2018-08" db="EMBL/GenBank/DDBJ databases">
        <title>Pallidiluteibacterium maritimus gen. nov., sp. nov., isolated from coastal sediment.</title>
        <authorList>
            <person name="Zhou L.Y."/>
        </authorList>
    </citation>
    <scope>NUCLEOTIDE SEQUENCE [LARGE SCALE GENOMIC DNA]</scope>
    <source>
        <strain evidence="14 15">XSD2</strain>
    </source>
</reference>
<name>A0A399T379_9BACT</name>
<feature type="binding site" evidence="12">
    <location>
        <position position="123"/>
    </location>
    <ligand>
        <name>FAD</name>
        <dbReference type="ChEBI" id="CHEBI:57692"/>
    </ligand>
</feature>
<keyword evidence="7 12" id="KW-0819">tRNA processing</keyword>
<comment type="function">
    <text evidence="2 12">NAD-binding protein involved in the addition of a carboxymethylaminomethyl (cmnm) group at the wobble position (U34) of certain tRNAs, forming tRNA-cmnm(5)s(2)U34.</text>
</comment>
<evidence type="ECO:0000313" key="15">
    <source>
        <dbReference type="Proteomes" id="UP000265926"/>
    </source>
</evidence>
<evidence type="ECO:0000256" key="7">
    <source>
        <dbReference type="ARBA" id="ARBA00022694"/>
    </source>
</evidence>
<dbReference type="InterPro" id="IPR047001">
    <property type="entry name" value="MnmG_C_subdom"/>
</dbReference>
<keyword evidence="5 12" id="KW-0963">Cytoplasm</keyword>
<evidence type="ECO:0000259" key="13">
    <source>
        <dbReference type="SMART" id="SM01228"/>
    </source>
</evidence>
<comment type="subunit">
    <text evidence="10 12">Homodimer. Heterotetramer of two MnmE and two MnmG subunits.</text>
</comment>
<dbReference type="AlphaFoldDB" id="A0A399T379"/>
<dbReference type="Pfam" id="PF13932">
    <property type="entry name" value="SAM_GIDA_C"/>
    <property type="match status" value="1"/>
</dbReference>
<evidence type="ECO:0000256" key="9">
    <source>
        <dbReference type="ARBA" id="ARBA00023027"/>
    </source>
</evidence>
<dbReference type="SUPFAM" id="SSF51905">
    <property type="entry name" value="FAD/NAD(P)-binding domain"/>
    <property type="match status" value="1"/>
</dbReference>
<dbReference type="GO" id="GO:0030488">
    <property type="term" value="P:tRNA methylation"/>
    <property type="evidence" value="ECO:0007669"/>
    <property type="project" value="TreeGrafter"/>
</dbReference>
<evidence type="ECO:0000256" key="2">
    <source>
        <dbReference type="ARBA" id="ARBA00003717"/>
    </source>
</evidence>
<comment type="cofactor">
    <cofactor evidence="1 12">
        <name>FAD</name>
        <dbReference type="ChEBI" id="CHEBI:57692"/>
    </cofactor>
</comment>
<evidence type="ECO:0000256" key="1">
    <source>
        <dbReference type="ARBA" id="ARBA00001974"/>
    </source>
</evidence>
<keyword evidence="15" id="KW-1185">Reference proteome</keyword>
<dbReference type="Pfam" id="PF21680">
    <property type="entry name" value="GIDA_C_1st"/>
    <property type="match status" value="1"/>
</dbReference>
<sequence>MIPKYDVIVVGGGHAGCEAAAAAANLGSKTLLITMDMTKYGQMSCNPAMGGIAKGQIVREIDALGGYSGIITDKTTIQFRMLNRSKGPAMWSPRAQNDRFRFVEEWRNVLESIDNLDLWQDAVVGLLIDNKKVTGVRTKIGIEFQSETVILTNGTFLNGLMHIGASKMQGGRIGESASYNITEQLFEHGFKTGRLKTGTPVRIDGRTINFSKLTEQKGDEGYFKFSYLPEAKSALKQRSCWITYTSPDVHGELEKGFELSPMFDGTIQGAGPRYCPSIESKLVTFAEKQQHQLFLEPEGENTIEYYLNGFSSSLPWDVQLNALNKVPGLENAKIFRPGYAIEYDYFDPTQLKHTLETKLVSNLYFAGQINGTTGYEEAGAQGIMSGINAHLKAQGTKNEFVLGRDEAYIGVLIDDLVTKGVDEPYRMFTSRAEYRILLRQDNADIRLTRRSNELGLASDERVRLLDEKYDWINRIITFTRDFSVKPRFVNDLMVEKGTSELKQGVKLYEIILRPQISIFDLVDVITPFHSFLRDLPEDRKNEIIEGAEIAIKYEGYINREKQLAEKFVKLDNIVIEDKFNYLELKSLSTEARLKLDKIRPKTIGQAKRISGVSPADINVLLVMLGR</sequence>
<dbReference type="InterPro" id="IPR049312">
    <property type="entry name" value="GIDA_C_N"/>
</dbReference>
<dbReference type="HAMAP" id="MF_00129">
    <property type="entry name" value="MnmG_GidA"/>
    <property type="match status" value="1"/>
</dbReference>
<dbReference type="RefSeq" id="WP_119437562.1">
    <property type="nucleotide sequence ID" value="NZ_QWGR01000004.1"/>
</dbReference>
<dbReference type="Gene3D" id="3.50.50.60">
    <property type="entry name" value="FAD/NAD(P)-binding domain"/>
    <property type="match status" value="2"/>
</dbReference>
<dbReference type="Pfam" id="PF01134">
    <property type="entry name" value="GIDA"/>
    <property type="match status" value="1"/>
</dbReference>
<evidence type="ECO:0000256" key="4">
    <source>
        <dbReference type="ARBA" id="ARBA00020461"/>
    </source>
</evidence>
<evidence type="ECO:0000256" key="10">
    <source>
        <dbReference type="ARBA" id="ARBA00025948"/>
    </source>
</evidence>
<dbReference type="InterPro" id="IPR036188">
    <property type="entry name" value="FAD/NAD-bd_sf"/>
</dbReference>
<dbReference type="Proteomes" id="UP000265926">
    <property type="component" value="Unassembled WGS sequence"/>
</dbReference>
<dbReference type="NCBIfam" id="TIGR00136">
    <property type="entry name" value="mnmG_gidA"/>
    <property type="match status" value="1"/>
</dbReference>
<keyword evidence="8 12" id="KW-0274">FAD</keyword>
<evidence type="ECO:0000313" key="14">
    <source>
        <dbReference type="EMBL" id="RIJ48641.1"/>
    </source>
</evidence>
<evidence type="ECO:0000256" key="5">
    <source>
        <dbReference type="ARBA" id="ARBA00022490"/>
    </source>
</evidence>
<feature type="binding site" evidence="12">
    <location>
        <begin position="11"/>
        <end position="16"/>
    </location>
    <ligand>
        <name>FAD</name>
        <dbReference type="ChEBI" id="CHEBI:57692"/>
    </ligand>
</feature>
<dbReference type="InterPro" id="IPR020595">
    <property type="entry name" value="MnmG-rel_CS"/>
</dbReference>
<dbReference type="FunFam" id="1.10.10.1800:FF:000003">
    <property type="entry name" value="tRNA uridine 5-carboxymethylaminomethyl modification enzyme MnmG"/>
    <property type="match status" value="1"/>
</dbReference>
<dbReference type="SMART" id="SM01228">
    <property type="entry name" value="GIDA_assoc_3"/>
    <property type="match status" value="1"/>
</dbReference>
<evidence type="ECO:0000256" key="6">
    <source>
        <dbReference type="ARBA" id="ARBA00022630"/>
    </source>
</evidence>
<proteinExistence type="inferred from homology"/>
<dbReference type="PRINTS" id="PR00411">
    <property type="entry name" value="PNDRDTASEI"/>
</dbReference>
<comment type="caution">
    <text evidence="14">The sequence shown here is derived from an EMBL/GenBank/DDBJ whole genome shotgun (WGS) entry which is preliminary data.</text>
</comment>
<dbReference type="PROSITE" id="PS01280">
    <property type="entry name" value="GIDA_1"/>
    <property type="match status" value="1"/>
</dbReference>
<keyword evidence="9 12" id="KW-0520">NAD</keyword>
<evidence type="ECO:0000256" key="8">
    <source>
        <dbReference type="ARBA" id="ARBA00022827"/>
    </source>
</evidence>
<comment type="similarity">
    <text evidence="3 12">Belongs to the MnmG family.</text>
</comment>
<protein>
    <recommendedName>
        <fullName evidence="4 12">tRNA uridine 5-carboxymethylaminomethyl modification enzyme MnmG</fullName>
    </recommendedName>
    <alternativeName>
        <fullName evidence="11 12">Glucose-inhibited division protein A</fullName>
    </alternativeName>
</protein>
<evidence type="ECO:0000256" key="3">
    <source>
        <dbReference type="ARBA" id="ARBA00007653"/>
    </source>
</evidence>
<feature type="domain" description="tRNA uridine 5-carboxymethylaminomethyl modification enzyme C-terminal subdomain" evidence="13">
    <location>
        <begin position="551"/>
        <end position="622"/>
    </location>
</feature>
<dbReference type="Gene3D" id="1.10.150.570">
    <property type="entry name" value="GidA associated domain, C-terminal subdomain"/>
    <property type="match status" value="1"/>
</dbReference>
<dbReference type="Gene3D" id="1.10.10.1800">
    <property type="entry name" value="tRNA uridine 5-carboxymethylaminomethyl modification enzyme MnmG/GidA"/>
    <property type="match status" value="1"/>
</dbReference>
<comment type="subcellular location">
    <subcellularLocation>
        <location evidence="12">Cytoplasm</location>
    </subcellularLocation>
</comment>
<dbReference type="FunFam" id="3.50.50.60:FF:000002">
    <property type="entry name" value="tRNA uridine 5-carboxymethylaminomethyl modification enzyme MnmG"/>
    <property type="match status" value="1"/>
</dbReference>
<dbReference type="PANTHER" id="PTHR11806">
    <property type="entry name" value="GLUCOSE INHIBITED DIVISION PROTEIN A"/>
    <property type="match status" value="1"/>
</dbReference>
<accession>A0A399T379</accession>
<keyword evidence="6 12" id="KW-0285">Flavoprotein</keyword>
<feature type="binding site" evidence="12">
    <location>
        <position position="368"/>
    </location>
    <ligand>
        <name>FAD</name>
        <dbReference type="ChEBI" id="CHEBI:57692"/>
    </ligand>
</feature>
<dbReference type="GO" id="GO:0002098">
    <property type="term" value="P:tRNA wobble uridine modification"/>
    <property type="evidence" value="ECO:0007669"/>
    <property type="project" value="InterPro"/>
</dbReference>
<feature type="binding site" evidence="12">
    <location>
        <begin position="271"/>
        <end position="285"/>
    </location>
    <ligand>
        <name>NAD(+)</name>
        <dbReference type="ChEBI" id="CHEBI:57540"/>
    </ligand>
</feature>
<evidence type="ECO:0000256" key="12">
    <source>
        <dbReference type="HAMAP-Rule" id="MF_00129"/>
    </source>
</evidence>
<dbReference type="InterPro" id="IPR004416">
    <property type="entry name" value="MnmG"/>
</dbReference>
<dbReference type="EMBL" id="QWGR01000004">
    <property type="protein sequence ID" value="RIJ48641.1"/>
    <property type="molecule type" value="Genomic_DNA"/>
</dbReference>
<dbReference type="InterPro" id="IPR040131">
    <property type="entry name" value="MnmG_N"/>
</dbReference>
<dbReference type="GO" id="GO:0005829">
    <property type="term" value="C:cytosol"/>
    <property type="evidence" value="ECO:0007669"/>
    <property type="project" value="TreeGrafter"/>
</dbReference>